<organism evidence="2 3">
    <name type="scientific">Fluviicola taffensis (strain DSM 16823 / NCIMB 13979 / RW262)</name>
    <dbReference type="NCBI Taxonomy" id="755732"/>
    <lineage>
        <taxon>Bacteria</taxon>
        <taxon>Pseudomonadati</taxon>
        <taxon>Bacteroidota</taxon>
        <taxon>Flavobacteriia</taxon>
        <taxon>Flavobacteriales</taxon>
        <taxon>Crocinitomicaceae</taxon>
        <taxon>Fluviicola</taxon>
    </lineage>
</organism>
<keyword evidence="1" id="KW-0812">Transmembrane</keyword>
<feature type="transmembrane region" description="Helical" evidence="1">
    <location>
        <begin position="5"/>
        <end position="23"/>
    </location>
</feature>
<dbReference type="HOGENOM" id="CLU_1287254_0_0_10"/>
<sequence>MKNKGLLISTIIYFLILTLSYYWEGKLGLITVPFFIVLVIIYLVFSFLLLRQIFLLIKEKFTDKTRLLNCCIIITILILTFSKPLTFLKNYFFMEFAEIDNNNVLVANRYDECTRAETFKLKSDFTFREKNVRFGVSEVIGSYRISNDTIHFENVKRGKQEDILWEFGVIEELEVYTENKYALKLFKNKKDTVGFYYFIGRNDLNIKPTIKPNR</sequence>
<protein>
    <submittedName>
        <fullName evidence="2">Uncharacterized protein</fullName>
    </submittedName>
</protein>
<feature type="transmembrane region" description="Helical" evidence="1">
    <location>
        <begin position="66"/>
        <end position="85"/>
    </location>
</feature>
<dbReference type="KEGG" id="fte:Fluta_3774"/>
<keyword evidence="1" id="KW-1133">Transmembrane helix</keyword>
<dbReference type="EMBL" id="CP002542">
    <property type="protein sequence ID" value="AEA45741.1"/>
    <property type="molecule type" value="Genomic_DNA"/>
</dbReference>
<gene>
    <name evidence="2" type="ordered locus">Fluta_3774</name>
</gene>
<name>F2IFM7_FLUTR</name>
<dbReference type="STRING" id="755732.Fluta_3774"/>
<dbReference type="eggNOG" id="ENOG5032U4M">
    <property type="taxonomic scope" value="Bacteria"/>
</dbReference>
<keyword evidence="3" id="KW-1185">Reference proteome</keyword>
<dbReference type="AlphaFoldDB" id="F2IFM7"/>
<accession>F2IFM7</accession>
<keyword evidence="1" id="KW-0472">Membrane</keyword>
<evidence type="ECO:0000313" key="3">
    <source>
        <dbReference type="Proteomes" id="UP000007463"/>
    </source>
</evidence>
<proteinExistence type="predicted"/>
<reference evidence="2 3" key="1">
    <citation type="journal article" date="2011" name="Stand. Genomic Sci.">
        <title>Complete genome sequence of the gliding freshwater bacterium Fluviicola taffensis type strain (RW262).</title>
        <authorList>
            <person name="Woyke T."/>
            <person name="Chertkov O."/>
            <person name="Lapidus A."/>
            <person name="Nolan M."/>
            <person name="Lucas S."/>
            <person name="Del Rio T.G."/>
            <person name="Tice H."/>
            <person name="Cheng J.F."/>
            <person name="Tapia R."/>
            <person name="Han C."/>
            <person name="Goodwin L."/>
            <person name="Pitluck S."/>
            <person name="Liolios K."/>
            <person name="Pagani I."/>
            <person name="Ivanova N."/>
            <person name="Huntemann M."/>
            <person name="Mavromatis K."/>
            <person name="Mikhailova N."/>
            <person name="Pati A."/>
            <person name="Chen A."/>
            <person name="Palaniappan K."/>
            <person name="Land M."/>
            <person name="Hauser L."/>
            <person name="Brambilla E.M."/>
            <person name="Rohde M."/>
            <person name="Mwirichia R."/>
            <person name="Sikorski J."/>
            <person name="Tindall B.J."/>
            <person name="Goker M."/>
            <person name="Bristow J."/>
            <person name="Eisen J.A."/>
            <person name="Markowitz V."/>
            <person name="Hugenholtz P."/>
            <person name="Klenk H.P."/>
            <person name="Kyrpides N.C."/>
        </authorList>
    </citation>
    <scope>NUCLEOTIDE SEQUENCE [LARGE SCALE GENOMIC DNA]</scope>
    <source>
        <strain evidence="3">DSM 16823 / RW262 / RW262</strain>
    </source>
</reference>
<evidence type="ECO:0000256" key="1">
    <source>
        <dbReference type="SAM" id="Phobius"/>
    </source>
</evidence>
<reference evidence="3" key="2">
    <citation type="submission" date="2011-02" db="EMBL/GenBank/DDBJ databases">
        <title>The complete genome of Fluviicola taffensis DSM 16823.</title>
        <authorList>
            <consortium name="US DOE Joint Genome Institute (JGI-PGF)"/>
            <person name="Lucas S."/>
            <person name="Copeland A."/>
            <person name="Lapidus A."/>
            <person name="Bruce D."/>
            <person name="Goodwin L."/>
            <person name="Pitluck S."/>
            <person name="Kyrpides N."/>
            <person name="Mavromatis K."/>
            <person name="Ivanova N."/>
            <person name="Mikhailova N."/>
            <person name="Pagani I."/>
            <person name="Chertkov O."/>
            <person name="Detter J.C."/>
            <person name="Han C."/>
            <person name="Tapia R."/>
            <person name="Land M."/>
            <person name="Hauser L."/>
            <person name="Markowitz V."/>
            <person name="Cheng J.-F."/>
            <person name="Hugenholtz P."/>
            <person name="Woyke T."/>
            <person name="Wu D."/>
            <person name="Tindall B."/>
            <person name="Pomrenke H.G."/>
            <person name="Brambilla E."/>
            <person name="Klenk H.-P."/>
            <person name="Eisen J.A."/>
        </authorList>
    </citation>
    <scope>NUCLEOTIDE SEQUENCE [LARGE SCALE GENOMIC DNA]</scope>
    <source>
        <strain evidence="3">DSM 16823 / RW262 / RW262</strain>
    </source>
</reference>
<evidence type="ECO:0000313" key="2">
    <source>
        <dbReference type="EMBL" id="AEA45741.1"/>
    </source>
</evidence>
<dbReference type="Proteomes" id="UP000007463">
    <property type="component" value="Chromosome"/>
</dbReference>
<feature type="transmembrane region" description="Helical" evidence="1">
    <location>
        <begin position="29"/>
        <end position="54"/>
    </location>
</feature>